<dbReference type="RefSeq" id="WP_323297066.1">
    <property type="nucleotide sequence ID" value="NZ_JAYFUM010000013.1"/>
</dbReference>
<comment type="caution">
    <text evidence="6">The sequence shown here is derived from an EMBL/GenBank/DDBJ whole genome shotgun (WGS) entry which is preliminary data.</text>
</comment>
<dbReference type="InterPro" id="IPR036388">
    <property type="entry name" value="WH-like_DNA-bd_sf"/>
</dbReference>
<dbReference type="CDD" id="cd06170">
    <property type="entry name" value="LuxR_C_like"/>
    <property type="match status" value="1"/>
</dbReference>
<dbReference type="PRINTS" id="PR00038">
    <property type="entry name" value="HTHLUXR"/>
</dbReference>
<sequence>MIKIKLFKELINFYQQYSLFSQKSLAKKSTYEAIQSFNLEEYLKIYHSIDNYCYFIADVSSMEIVKVSSSIKSLMGFEASEFEGKKFSVFLNIHPLADLIKLSRGGIAYFDYLYKQPKQNRPYIKANFTIDLKTKNGPSIHVLGQSIPVLFNEEMEVIYCLNIITDISDLKTDRSFTHYILDTSDENNVRKIKTKFRNEFPSSKSPISGSEKKVLLLMAEGKSSKQIADLLYLSEHTVKNHRKKMLKKIGCASSSELVRTSIMNGWL</sequence>
<dbReference type="SMART" id="SM00421">
    <property type="entry name" value="HTH_LUXR"/>
    <property type="match status" value="1"/>
</dbReference>
<keyword evidence="1" id="KW-0805">Transcription regulation</keyword>
<dbReference type="InterPro" id="IPR000792">
    <property type="entry name" value="Tscrpt_reg_LuxR_C"/>
</dbReference>
<dbReference type="InterPro" id="IPR016032">
    <property type="entry name" value="Sig_transdc_resp-reg_C-effctor"/>
</dbReference>
<protein>
    <submittedName>
        <fullName evidence="6">LuxR C-terminal-related transcriptional regulator</fullName>
    </submittedName>
</protein>
<name>A0ABU5QB88_9BACT</name>
<organism evidence="6 7">
    <name type="scientific">Arcicella rigui</name>
    <dbReference type="NCBI Taxonomy" id="797020"/>
    <lineage>
        <taxon>Bacteria</taxon>
        <taxon>Pseudomonadati</taxon>
        <taxon>Bacteroidota</taxon>
        <taxon>Cytophagia</taxon>
        <taxon>Cytophagales</taxon>
        <taxon>Flectobacillaceae</taxon>
        <taxon>Arcicella</taxon>
    </lineage>
</organism>
<evidence type="ECO:0000256" key="2">
    <source>
        <dbReference type="ARBA" id="ARBA00023125"/>
    </source>
</evidence>
<gene>
    <name evidence="6" type="ORF">VB248_12215</name>
</gene>
<keyword evidence="7" id="KW-1185">Reference proteome</keyword>
<feature type="domain" description="HTH luxR-type" evidence="4">
    <location>
        <begin position="200"/>
        <end position="265"/>
    </location>
</feature>
<evidence type="ECO:0000256" key="1">
    <source>
        <dbReference type="ARBA" id="ARBA00023015"/>
    </source>
</evidence>
<dbReference type="Gene3D" id="1.10.10.10">
    <property type="entry name" value="Winged helix-like DNA-binding domain superfamily/Winged helix DNA-binding domain"/>
    <property type="match status" value="1"/>
</dbReference>
<dbReference type="Proteomes" id="UP001302949">
    <property type="component" value="Unassembled WGS sequence"/>
</dbReference>
<keyword evidence="3" id="KW-0804">Transcription</keyword>
<evidence type="ECO:0000313" key="7">
    <source>
        <dbReference type="Proteomes" id="UP001302949"/>
    </source>
</evidence>
<dbReference type="Pfam" id="PF00196">
    <property type="entry name" value="GerE"/>
    <property type="match status" value="1"/>
</dbReference>
<dbReference type="Pfam" id="PF13426">
    <property type="entry name" value="PAS_9"/>
    <property type="match status" value="1"/>
</dbReference>
<proteinExistence type="predicted"/>
<dbReference type="SUPFAM" id="SSF46894">
    <property type="entry name" value="C-terminal effector domain of the bipartite response regulators"/>
    <property type="match status" value="1"/>
</dbReference>
<dbReference type="InterPro" id="IPR000014">
    <property type="entry name" value="PAS"/>
</dbReference>
<dbReference type="PANTHER" id="PTHR44688:SF16">
    <property type="entry name" value="DNA-BINDING TRANSCRIPTIONAL ACTIVATOR DEVR_DOSR"/>
    <property type="match status" value="1"/>
</dbReference>
<dbReference type="Gene3D" id="3.30.450.20">
    <property type="entry name" value="PAS domain"/>
    <property type="match status" value="1"/>
</dbReference>
<dbReference type="PROSITE" id="PS50043">
    <property type="entry name" value="HTH_LUXR_2"/>
    <property type="match status" value="1"/>
</dbReference>
<dbReference type="PROSITE" id="PS50112">
    <property type="entry name" value="PAS"/>
    <property type="match status" value="1"/>
</dbReference>
<evidence type="ECO:0000313" key="6">
    <source>
        <dbReference type="EMBL" id="MEA5139907.1"/>
    </source>
</evidence>
<reference evidence="6 7" key="1">
    <citation type="submission" date="2023-12" db="EMBL/GenBank/DDBJ databases">
        <title>Novel species of the genus Arcicella isolated from rivers.</title>
        <authorList>
            <person name="Lu H."/>
        </authorList>
    </citation>
    <scope>NUCLEOTIDE SEQUENCE [LARGE SCALE GENOMIC DNA]</scope>
    <source>
        <strain evidence="6 7">KCTC 23307</strain>
    </source>
</reference>
<dbReference type="EMBL" id="JAYFUM010000013">
    <property type="protein sequence ID" value="MEA5139907.1"/>
    <property type="molecule type" value="Genomic_DNA"/>
</dbReference>
<evidence type="ECO:0000259" key="5">
    <source>
        <dbReference type="PROSITE" id="PS50112"/>
    </source>
</evidence>
<evidence type="ECO:0000256" key="3">
    <source>
        <dbReference type="ARBA" id="ARBA00023163"/>
    </source>
</evidence>
<dbReference type="SUPFAM" id="SSF55785">
    <property type="entry name" value="PYP-like sensor domain (PAS domain)"/>
    <property type="match status" value="1"/>
</dbReference>
<feature type="domain" description="PAS" evidence="5">
    <location>
        <begin position="54"/>
        <end position="95"/>
    </location>
</feature>
<accession>A0ABU5QB88</accession>
<dbReference type="InterPro" id="IPR035965">
    <property type="entry name" value="PAS-like_dom_sf"/>
</dbReference>
<dbReference type="PANTHER" id="PTHR44688">
    <property type="entry name" value="DNA-BINDING TRANSCRIPTIONAL ACTIVATOR DEVR_DOSR"/>
    <property type="match status" value="1"/>
</dbReference>
<keyword evidence="2" id="KW-0238">DNA-binding</keyword>
<evidence type="ECO:0000259" key="4">
    <source>
        <dbReference type="PROSITE" id="PS50043"/>
    </source>
</evidence>